<organism evidence="2 3">
    <name type="scientific">Fervidicola ferrireducens</name>
    <dbReference type="NCBI Taxonomy" id="520764"/>
    <lineage>
        <taxon>Bacteria</taxon>
        <taxon>Bacillati</taxon>
        <taxon>Bacillota</taxon>
        <taxon>Clostridia</taxon>
        <taxon>Thermosediminibacterales</taxon>
        <taxon>Thermosediminibacteraceae</taxon>
        <taxon>Fervidicola</taxon>
    </lineage>
</organism>
<keyword evidence="1" id="KW-1133">Transmembrane helix</keyword>
<reference evidence="2 3" key="1">
    <citation type="submission" date="2015-12" db="EMBL/GenBank/DDBJ databases">
        <title>Draft genome sequnece of Fervidicola ferrireducens strain Y170.</title>
        <authorList>
            <person name="Patel B.K."/>
        </authorList>
    </citation>
    <scope>NUCLEOTIDE SEQUENCE [LARGE SCALE GENOMIC DNA]</scope>
    <source>
        <strain evidence="2 3">Y170</strain>
    </source>
</reference>
<dbReference type="AlphaFoldDB" id="A0A140L261"/>
<name>A0A140L261_9FIRM</name>
<evidence type="ECO:0000313" key="2">
    <source>
        <dbReference type="EMBL" id="KXG74636.1"/>
    </source>
</evidence>
<evidence type="ECO:0000256" key="1">
    <source>
        <dbReference type="SAM" id="Phobius"/>
    </source>
</evidence>
<comment type="caution">
    <text evidence="2">The sequence shown here is derived from an EMBL/GenBank/DDBJ whole genome shotgun (WGS) entry which is preliminary data.</text>
</comment>
<keyword evidence="3" id="KW-1185">Reference proteome</keyword>
<dbReference type="Proteomes" id="UP000070427">
    <property type="component" value="Unassembled WGS sequence"/>
</dbReference>
<dbReference type="InParanoid" id="A0A140L261"/>
<dbReference type="STRING" id="520764.AN618_22320"/>
<gene>
    <name evidence="2" type="ORF">AN618_22320</name>
</gene>
<sequence>MDENKKGNEYSHDEKKLEKNGKKTLYNPYLLFLILILLVKSFEAPVSSKNIKGGALNK</sequence>
<dbReference type="EMBL" id="LOED01000043">
    <property type="protein sequence ID" value="KXG74636.1"/>
    <property type="molecule type" value="Genomic_DNA"/>
</dbReference>
<keyword evidence="1" id="KW-0472">Membrane</keyword>
<keyword evidence="1" id="KW-0812">Transmembrane</keyword>
<protein>
    <submittedName>
        <fullName evidence="2">Uncharacterized protein</fullName>
    </submittedName>
</protein>
<evidence type="ECO:0000313" key="3">
    <source>
        <dbReference type="Proteomes" id="UP000070427"/>
    </source>
</evidence>
<feature type="transmembrane region" description="Helical" evidence="1">
    <location>
        <begin position="25"/>
        <end position="42"/>
    </location>
</feature>
<accession>A0A140L261</accession>
<proteinExistence type="predicted"/>